<dbReference type="RefSeq" id="WP_377351610.1">
    <property type="nucleotide sequence ID" value="NZ_JBHLTP010000023.1"/>
</dbReference>
<dbReference type="Gene3D" id="3.50.50.60">
    <property type="entry name" value="FAD/NAD(P)-binding domain"/>
    <property type="match status" value="2"/>
</dbReference>
<comment type="caution">
    <text evidence="6">The sequence shown here is derived from an EMBL/GenBank/DDBJ whole genome shotgun (WGS) entry which is preliminary data.</text>
</comment>
<comment type="subunit">
    <text evidence="2">Homodimer.</text>
</comment>
<accession>A0ABV6LTV6</accession>
<dbReference type="Pfam" id="PF07992">
    <property type="entry name" value="Pyr_redox_2"/>
    <property type="match status" value="1"/>
</dbReference>
<reference evidence="6 7" key="1">
    <citation type="submission" date="2024-09" db="EMBL/GenBank/DDBJ databases">
        <authorList>
            <person name="Sun Q."/>
            <person name="Mori K."/>
        </authorList>
    </citation>
    <scope>NUCLEOTIDE SEQUENCE [LARGE SCALE GENOMIC DNA]</scope>
    <source>
        <strain evidence="6 7">NCAIM B.02529</strain>
    </source>
</reference>
<evidence type="ECO:0000256" key="1">
    <source>
        <dbReference type="ARBA" id="ARBA00001974"/>
    </source>
</evidence>
<evidence type="ECO:0000313" key="7">
    <source>
        <dbReference type="Proteomes" id="UP001589836"/>
    </source>
</evidence>
<evidence type="ECO:0000313" key="6">
    <source>
        <dbReference type="EMBL" id="MFC0525848.1"/>
    </source>
</evidence>
<keyword evidence="7" id="KW-1185">Reference proteome</keyword>
<dbReference type="InterPro" id="IPR050097">
    <property type="entry name" value="Ferredoxin-NADP_redctase_2"/>
</dbReference>
<evidence type="ECO:0000259" key="5">
    <source>
        <dbReference type="Pfam" id="PF07992"/>
    </source>
</evidence>
<dbReference type="PANTHER" id="PTHR48105">
    <property type="entry name" value="THIOREDOXIN REDUCTASE 1-RELATED-RELATED"/>
    <property type="match status" value="1"/>
</dbReference>
<dbReference type="PRINTS" id="PR00469">
    <property type="entry name" value="PNDRDTASEII"/>
</dbReference>
<sequence>MKNSMWDVVIIGGGASGLSAALVLGRSRRKVLVIDAQEARNQVTRSSHGFLTRDGISPGEFKQISVDQLKRYPNVVYRKDRAVDVKKEDSLFKVATEMGSDVLSKRVIFATGMKEELPDIRGLQEVYGTSVFPCPYCDGWERREEPLAIFGNEEWLMSYIKLICNWSQDVMIFTNGPAKITKEEKRELMERNIPLIETPIECLQSTDGRLEKVITATGDALERSGGFLMETGATQASRLPAKLGIGLGEMGEYHTQEGGESSVKGMYIIGDAKNTFSGLMKAASEGYEVGASINHELVLEEW</sequence>
<dbReference type="PRINTS" id="PR00368">
    <property type="entry name" value="FADPNR"/>
</dbReference>
<gene>
    <name evidence="6" type="ORF">ACFFGV_19925</name>
</gene>
<dbReference type="InterPro" id="IPR036188">
    <property type="entry name" value="FAD/NAD-bd_sf"/>
</dbReference>
<keyword evidence="3" id="KW-0285">Flavoprotein</keyword>
<evidence type="ECO:0000256" key="3">
    <source>
        <dbReference type="ARBA" id="ARBA00022630"/>
    </source>
</evidence>
<organism evidence="6 7">
    <name type="scientific">Pontibacillus salicampi</name>
    <dbReference type="NCBI Taxonomy" id="1449801"/>
    <lineage>
        <taxon>Bacteria</taxon>
        <taxon>Bacillati</taxon>
        <taxon>Bacillota</taxon>
        <taxon>Bacilli</taxon>
        <taxon>Bacillales</taxon>
        <taxon>Bacillaceae</taxon>
        <taxon>Pontibacillus</taxon>
    </lineage>
</organism>
<keyword evidence="4" id="KW-0560">Oxidoreductase</keyword>
<dbReference type="InterPro" id="IPR023753">
    <property type="entry name" value="FAD/NAD-binding_dom"/>
</dbReference>
<dbReference type="EMBL" id="JBHLTP010000023">
    <property type="protein sequence ID" value="MFC0525848.1"/>
    <property type="molecule type" value="Genomic_DNA"/>
</dbReference>
<evidence type="ECO:0000256" key="2">
    <source>
        <dbReference type="ARBA" id="ARBA00011738"/>
    </source>
</evidence>
<protein>
    <submittedName>
        <fullName evidence="6">NAD(P)/FAD-dependent oxidoreductase</fullName>
    </submittedName>
</protein>
<dbReference type="Proteomes" id="UP001589836">
    <property type="component" value="Unassembled WGS sequence"/>
</dbReference>
<feature type="domain" description="FAD/NAD(P)-binding" evidence="5">
    <location>
        <begin position="7"/>
        <end position="285"/>
    </location>
</feature>
<dbReference type="SUPFAM" id="SSF51905">
    <property type="entry name" value="FAD/NAD(P)-binding domain"/>
    <property type="match status" value="1"/>
</dbReference>
<name>A0ABV6LTV6_9BACI</name>
<comment type="cofactor">
    <cofactor evidence="1">
        <name>FAD</name>
        <dbReference type="ChEBI" id="CHEBI:57692"/>
    </cofactor>
</comment>
<proteinExistence type="predicted"/>
<evidence type="ECO:0000256" key="4">
    <source>
        <dbReference type="ARBA" id="ARBA00023002"/>
    </source>
</evidence>